<dbReference type="SUPFAM" id="SSF48371">
    <property type="entry name" value="ARM repeat"/>
    <property type="match status" value="1"/>
</dbReference>
<dbReference type="Proteomes" id="UP000016088">
    <property type="component" value="Unassembled WGS sequence"/>
</dbReference>
<name>S9Q370_SCHOY</name>
<dbReference type="Gene3D" id="1.25.10.10">
    <property type="entry name" value="Leucine-rich Repeat Variant"/>
    <property type="match status" value="1"/>
</dbReference>
<dbReference type="AlphaFoldDB" id="S9Q370"/>
<dbReference type="InterPro" id="IPR051345">
    <property type="entry name" value="Importin_beta-like_NTR"/>
</dbReference>
<dbReference type="InterPro" id="IPR016024">
    <property type="entry name" value="ARM-type_fold"/>
</dbReference>
<dbReference type="OMA" id="CLASIGK"/>
<evidence type="ECO:0000313" key="6">
    <source>
        <dbReference type="Proteomes" id="UP000016088"/>
    </source>
</evidence>
<dbReference type="eggNOG" id="KOG2022">
    <property type="taxonomic scope" value="Eukaryota"/>
</dbReference>
<dbReference type="InterPro" id="IPR040520">
    <property type="entry name" value="Importin_rep_3"/>
</dbReference>
<dbReference type="GO" id="GO:0006606">
    <property type="term" value="P:protein import into nucleus"/>
    <property type="evidence" value="ECO:0007669"/>
    <property type="project" value="TreeGrafter"/>
</dbReference>
<dbReference type="OrthoDB" id="2016913at2759"/>
<keyword evidence="3" id="KW-0813">Transport</keyword>
<proteinExistence type="inferred from homology"/>
<evidence type="ECO:0000256" key="4">
    <source>
        <dbReference type="ARBA" id="ARBA00023242"/>
    </source>
</evidence>
<evidence type="ECO:0000256" key="3">
    <source>
        <dbReference type="ARBA" id="ARBA00022448"/>
    </source>
</evidence>
<evidence type="ECO:0000313" key="5">
    <source>
        <dbReference type="EMBL" id="EPX74542.1"/>
    </source>
</evidence>
<dbReference type="GeneID" id="25031003"/>
<gene>
    <name evidence="5" type="ORF">SOCG_02025</name>
</gene>
<organism evidence="5 6">
    <name type="scientific">Schizosaccharomyces octosporus (strain yFS286)</name>
    <name type="common">Fission yeast</name>
    <name type="synonym">Octosporomyces octosporus</name>
    <dbReference type="NCBI Taxonomy" id="483514"/>
    <lineage>
        <taxon>Eukaryota</taxon>
        <taxon>Fungi</taxon>
        <taxon>Dikarya</taxon>
        <taxon>Ascomycota</taxon>
        <taxon>Taphrinomycotina</taxon>
        <taxon>Schizosaccharomycetes</taxon>
        <taxon>Schizosaccharomycetales</taxon>
        <taxon>Schizosaccharomycetaceae</taxon>
        <taxon>Schizosaccharomyces</taxon>
    </lineage>
</organism>
<accession>S9Q370</accession>
<dbReference type="VEuPathDB" id="FungiDB:SOCG_02025"/>
<dbReference type="GO" id="GO:0005737">
    <property type="term" value="C:cytoplasm"/>
    <property type="evidence" value="ECO:0007669"/>
    <property type="project" value="TreeGrafter"/>
</dbReference>
<dbReference type="RefSeq" id="XP_013015973.1">
    <property type="nucleotide sequence ID" value="XM_013160519.1"/>
</dbReference>
<dbReference type="GO" id="GO:0034399">
    <property type="term" value="C:nuclear periphery"/>
    <property type="evidence" value="ECO:0007669"/>
    <property type="project" value="EnsemblFungi"/>
</dbReference>
<evidence type="ECO:0000256" key="2">
    <source>
        <dbReference type="ARBA" id="ARBA00007991"/>
    </source>
</evidence>
<protein>
    <submittedName>
        <fullName evidence="5">Karyopherin Kap111</fullName>
    </submittedName>
</protein>
<sequence length="992" mass="112112">MEGDAIAYANELVHNLYSGSLNPASITVVEKELQRVQKSESGWSIGLSMLQNSDVYQQFFGALTLQMKINTQWESLDGISRTQLSHRLLEKLLNNEQLPSLVERKIICTLAALSIKCEINEQAHFTFWIIYSLYYNDYNVLTNLSNSSEVLPPLPPSAYSSQNAYLATLFLNELFLELSSSLYTKEDENLIFKRFFNSCSDFIALILTSVFQTCPFQLSERSSIQALEQALNCVISLSAYLQKNSVSISTGFPQLTECIDSTVNCLALDPVSEKAMNILSDLLASYAHLVSKNTIQKLWDILVGEWGETRLKLELDQADSEEENDFSFLNLIIGFSESMLNYIIDNIQEDKCVKVLYILVSLLGFPGYAIAEEEVSWRTLEFWTTLIEDFAMSDSLSDPVRNNVFQGLAFSAMDKVYYKMLLPSSTQWKEWPSNIRDAFHSYRRDLGDLLESSYSIFGEKMLTMYVTNIESLLHDDIKDWQPLEASFYCLTCILDNETSESENLNSWLTRLFNTNFPAKAAGFGNILLLKTTSQLLSDASSFLQKNPQYLNISLPILFDALNIPDSSLQISASRSIHSLCTTCAVHLVSEVEGFVCLVENLTQALVDYPFVLERIYSSVGFVINCLDSLDSQTLYLTRLLSCLASPLQPNNYPDLDTFENVIKACLQSLVGLAISQSPSNNKSIFDVEKVEDKGLYWDKPQILAFQEKVMSFLTYTESSALQYADVVGFICKIIIAGLNELEPSPFSLHISATVQYFCARFTEFPASILLTLASAILTSPYGQNYMSEDLLHSMIMAVQSRLMSSDEEFFEKNIDVTIELYHFSTIFYQKYPSFLELHHLEILQFLLEKAVYTLCKPERLLESASGQFLSSFITIEINSQSKEVHNNLLESIRMPLITKILLGFGGGASRSSLPLLSDILGKLKTQNFGATKTILTHLLSCEGFPSIKVSNEVKRRFLQDLLKVRIKDKVKDFWIISKGFESTPYGNSSWTF</sequence>
<evidence type="ECO:0000256" key="1">
    <source>
        <dbReference type="ARBA" id="ARBA00004123"/>
    </source>
</evidence>
<keyword evidence="4" id="KW-0539">Nucleus</keyword>
<keyword evidence="6" id="KW-1185">Reference proteome</keyword>
<dbReference type="HOGENOM" id="CLU_005271_0_0_1"/>
<comment type="similarity">
    <text evidence="2">Belongs to the importin beta family.</text>
</comment>
<reference evidence="5 6" key="1">
    <citation type="journal article" date="2011" name="Science">
        <title>Comparative functional genomics of the fission yeasts.</title>
        <authorList>
            <person name="Rhind N."/>
            <person name="Chen Z."/>
            <person name="Yassour M."/>
            <person name="Thompson D.A."/>
            <person name="Haas B.J."/>
            <person name="Habib N."/>
            <person name="Wapinski I."/>
            <person name="Roy S."/>
            <person name="Lin M.F."/>
            <person name="Heiman D.I."/>
            <person name="Young S.K."/>
            <person name="Furuya K."/>
            <person name="Guo Y."/>
            <person name="Pidoux A."/>
            <person name="Chen H.M."/>
            <person name="Robbertse B."/>
            <person name="Goldberg J.M."/>
            <person name="Aoki K."/>
            <person name="Bayne E.H."/>
            <person name="Berlin A.M."/>
            <person name="Desjardins C.A."/>
            <person name="Dobbs E."/>
            <person name="Dukaj L."/>
            <person name="Fan L."/>
            <person name="FitzGerald M.G."/>
            <person name="French C."/>
            <person name="Gujja S."/>
            <person name="Hansen K."/>
            <person name="Keifenheim D."/>
            <person name="Levin J.Z."/>
            <person name="Mosher R.A."/>
            <person name="Mueller C.A."/>
            <person name="Pfiffner J."/>
            <person name="Priest M."/>
            <person name="Russ C."/>
            <person name="Smialowska A."/>
            <person name="Swoboda P."/>
            <person name="Sykes S.M."/>
            <person name="Vaughn M."/>
            <person name="Vengrova S."/>
            <person name="Yoder R."/>
            <person name="Zeng Q."/>
            <person name="Allshire R."/>
            <person name="Baulcombe D."/>
            <person name="Birren B.W."/>
            <person name="Brown W."/>
            <person name="Ekwall K."/>
            <person name="Kellis M."/>
            <person name="Leatherwood J."/>
            <person name="Levin H."/>
            <person name="Margalit H."/>
            <person name="Martienssen R."/>
            <person name="Nieduszynski C.A."/>
            <person name="Spatafora J.W."/>
            <person name="Friedman N."/>
            <person name="Dalgaard J.Z."/>
            <person name="Baumann P."/>
            <person name="Niki H."/>
            <person name="Regev A."/>
            <person name="Nusbaum C."/>
        </authorList>
    </citation>
    <scope>NUCLEOTIDE SEQUENCE [LARGE SCALE GENOMIC DNA]</scope>
    <source>
        <strain evidence="6">yFS286</strain>
    </source>
</reference>
<comment type="subcellular location">
    <subcellularLocation>
        <location evidence="1">Nucleus</location>
    </subcellularLocation>
</comment>
<dbReference type="PANTHER" id="PTHR12363:SF33">
    <property type="entry name" value="IMPORTIN-13"/>
    <property type="match status" value="1"/>
</dbReference>
<dbReference type="Pfam" id="PF18806">
    <property type="entry name" value="Importin_rep_3"/>
    <property type="match status" value="1"/>
</dbReference>
<dbReference type="InterPro" id="IPR011989">
    <property type="entry name" value="ARM-like"/>
</dbReference>
<dbReference type="EMBL" id="KE503206">
    <property type="protein sequence ID" value="EPX74542.1"/>
    <property type="molecule type" value="Genomic_DNA"/>
</dbReference>
<dbReference type="PANTHER" id="PTHR12363">
    <property type="entry name" value="TRANSPORTIN 3 AND IMPORTIN 13"/>
    <property type="match status" value="1"/>
</dbReference>